<organism evidence="2 3">
    <name type="scientific">Archangium gephyra</name>
    <dbReference type="NCBI Taxonomy" id="48"/>
    <lineage>
        <taxon>Bacteria</taxon>
        <taxon>Pseudomonadati</taxon>
        <taxon>Myxococcota</taxon>
        <taxon>Myxococcia</taxon>
        <taxon>Myxococcales</taxon>
        <taxon>Cystobacterineae</taxon>
        <taxon>Archangiaceae</taxon>
        <taxon>Archangium</taxon>
    </lineage>
</organism>
<dbReference type="AlphaFoldDB" id="A0A2W5V9W5"/>
<feature type="transmembrane region" description="Helical" evidence="1">
    <location>
        <begin position="73"/>
        <end position="96"/>
    </location>
</feature>
<evidence type="ECO:0000313" key="2">
    <source>
        <dbReference type="EMBL" id="PZR06941.1"/>
    </source>
</evidence>
<accession>A0A2W5V9W5</accession>
<keyword evidence="1" id="KW-1133">Transmembrane helix</keyword>
<feature type="transmembrane region" description="Helical" evidence="1">
    <location>
        <begin position="108"/>
        <end position="126"/>
    </location>
</feature>
<keyword evidence="1" id="KW-0812">Transmembrane</keyword>
<keyword evidence="1" id="KW-0472">Membrane</keyword>
<dbReference type="Proteomes" id="UP000249061">
    <property type="component" value="Unassembled WGS sequence"/>
</dbReference>
<comment type="caution">
    <text evidence="2">The sequence shown here is derived from an EMBL/GenBank/DDBJ whole genome shotgun (WGS) entry which is preliminary data.</text>
</comment>
<reference evidence="2 3" key="1">
    <citation type="submission" date="2017-08" db="EMBL/GenBank/DDBJ databases">
        <title>Infants hospitalized years apart are colonized by the same room-sourced microbial strains.</title>
        <authorList>
            <person name="Brooks B."/>
            <person name="Olm M.R."/>
            <person name="Firek B.A."/>
            <person name="Baker R."/>
            <person name="Thomas B.C."/>
            <person name="Morowitz M.J."/>
            <person name="Banfield J.F."/>
        </authorList>
    </citation>
    <scope>NUCLEOTIDE SEQUENCE [LARGE SCALE GENOMIC DNA]</scope>
    <source>
        <strain evidence="2">S2_003_000_R2_14</strain>
    </source>
</reference>
<dbReference type="EMBL" id="QFQP01000035">
    <property type="protein sequence ID" value="PZR06941.1"/>
    <property type="molecule type" value="Genomic_DNA"/>
</dbReference>
<evidence type="ECO:0000256" key="1">
    <source>
        <dbReference type="SAM" id="Phobius"/>
    </source>
</evidence>
<sequence length="129" mass="13756">MSADQQSVPALQKEVAQLWEAYRRGADTVPLVVPSEEAAALRALEERHGELMRQRDVLRAHRKQRSVAMLPRSAVFGAIASVIGTVTGAAVCVWATPMVAEWSADGSPELGLGLVAASLVGLVISLRRA</sequence>
<evidence type="ECO:0000313" key="3">
    <source>
        <dbReference type="Proteomes" id="UP000249061"/>
    </source>
</evidence>
<proteinExistence type="predicted"/>
<protein>
    <submittedName>
        <fullName evidence="2">Uncharacterized protein</fullName>
    </submittedName>
</protein>
<name>A0A2W5V9W5_9BACT</name>
<gene>
    <name evidence="2" type="ORF">DI536_29160</name>
</gene>